<keyword evidence="3" id="KW-1185">Reference proteome</keyword>
<dbReference type="EMBL" id="CP034587">
    <property type="protein sequence ID" value="AZQ71543.1"/>
    <property type="molecule type" value="Genomic_DNA"/>
</dbReference>
<feature type="region of interest" description="Disordered" evidence="1">
    <location>
        <begin position="1"/>
        <end position="56"/>
    </location>
</feature>
<accession>A0A3Q9FYL7</accession>
<reference evidence="2 3" key="1">
    <citation type="submission" date="2018-12" db="EMBL/GenBank/DDBJ databases">
        <title>The whole draft genome of Streptomyce luteoverticillatus CGMCC 15060.</title>
        <authorList>
            <person name="Feng Z."/>
            <person name="Chen G."/>
            <person name="Zhang J."/>
            <person name="Zhu H."/>
            <person name="Yu X."/>
            <person name="Zhang W."/>
            <person name="Zhang X."/>
        </authorList>
    </citation>
    <scope>NUCLEOTIDE SEQUENCE [LARGE SCALE GENOMIC DNA]</scope>
    <source>
        <strain evidence="2 3">CGMCC 15060</strain>
    </source>
</reference>
<dbReference type="AlphaFoldDB" id="A0A3Q9FYL7"/>
<evidence type="ECO:0000313" key="3">
    <source>
        <dbReference type="Proteomes" id="UP000267900"/>
    </source>
</evidence>
<dbReference type="OrthoDB" id="4240070at2"/>
<protein>
    <submittedName>
        <fullName evidence="2">Uncharacterized protein</fullName>
    </submittedName>
</protein>
<evidence type="ECO:0000313" key="2">
    <source>
        <dbReference type="EMBL" id="AZQ71543.1"/>
    </source>
</evidence>
<dbReference type="Proteomes" id="UP000267900">
    <property type="component" value="Chromosome"/>
</dbReference>
<sequence>MRGGHLGGGGGLAHRPQSSIDRRLSPVRSRSGAIGPGAANEKTPRTGGDAAPMPVRTAEGSAVTCRCLISAAR</sequence>
<name>A0A3Q9FYL7_STRLT</name>
<feature type="compositionally biased region" description="Gly residues" evidence="1">
    <location>
        <begin position="1"/>
        <end position="12"/>
    </location>
</feature>
<gene>
    <name evidence="2" type="ORF">EKH77_10245</name>
</gene>
<organism evidence="2 3">
    <name type="scientific">Streptomyces luteoverticillatus</name>
    <name type="common">Streptoverticillium luteoverticillatus</name>
    <dbReference type="NCBI Taxonomy" id="66425"/>
    <lineage>
        <taxon>Bacteria</taxon>
        <taxon>Bacillati</taxon>
        <taxon>Actinomycetota</taxon>
        <taxon>Actinomycetes</taxon>
        <taxon>Kitasatosporales</taxon>
        <taxon>Streptomycetaceae</taxon>
        <taxon>Streptomyces</taxon>
    </lineage>
</organism>
<evidence type="ECO:0000256" key="1">
    <source>
        <dbReference type="SAM" id="MobiDB-lite"/>
    </source>
</evidence>
<proteinExistence type="predicted"/>